<evidence type="ECO:0000313" key="3">
    <source>
        <dbReference type="Proteomes" id="UP001146120"/>
    </source>
</evidence>
<proteinExistence type="predicted"/>
<dbReference type="PANTHER" id="PTHR34415">
    <property type="entry name" value="INTEGRASE CATALYTIC DOMAIN-CONTAINING PROTEIN"/>
    <property type="match status" value="1"/>
</dbReference>
<evidence type="ECO:0000313" key="2">
    <source>
        <dbReference type="EMBL" id="DBA03816.1"/>
    </source>
</evidence>
<feature type="compositionally biased region" description="Basic residues" evidence="1">
    <location>
        <begin position="331"/>
        <end position="343"/>
    </location>
</feature>
<dbReference type="EMBL" id="DAKRPA010000015">
    <property type="protein sequence ID" value="DBA03816.1"/>
    <property type="molecule type" value="Genomic_DNA"/>
</dbReference>
<reference evidence="2" key="2">
    <citation type="journal article" date="2023" name="Microbiol Resour">
        <title>Decontamination and Annotation of the Draft Genome Sequence of the Oomycete Lagenidium giganteum ARSEF 373.</title>
        <authorList>
            <person name="Morgan W.R."/>
            <person name="Tartar A."/>
        </authorList>
    </citation>
    <scope>NUCLEOTIDE SEQUENCE</scope>
    <source>
        <strain evidence="2">ARSEF 373</strain>
    </source>
</reference>
<dbReference type="AlphaFoldDB" id="A0AAV2ZBY1"/>
<comment type="caution">
    <text evidence="2">The sequence shown here is derived from an EMBL/GenBank/DDBJ whole genome shotgun (WGS) entry which is preliminary data.</text>
</comment>
<feature type="region of interest" description="Disordered" evidence="1">
    <location>
        <begin position="322"/>
        <end position="343"/>
    </location>
</feature>
<evidence type="ECO:0000256" key="1">
    <source>
        <dbReference type="SAM" id="MobiDB-lite"/>
    </source>
</evidence>
<dbReference type="Proteomes" id="UP001146120">
    <property type="component" value="Unassembled WGS sequence"/>
</dbReference>
<accession>A0AAV2ZBY1</accession>
<sequence>MYREMKQFVRDMTEQAMKPARIRIQLINIFRISASELPTLRQIQSVSTHHKKKRMASEDKLSTVSAIVNELAFRPSSDDTDPFVFRFKNAQLGRPHVERGSDEDPFLLGVTSKRLLRHLDAPMDTFVFHVDATSKLSSLGYPVLQTEDLYREALYALRTTFAVGGHTKVAKAMRVSYRDGCATASDADVVLTMDYAQNVALPHVVETPAQWVFMSLWSVSIFGIYDAGLRQQSNYVYTERKAEDDAKFYDYKDALNELYKNLPAIQKYQMFSSSRDNLGVVICRLAKSTLNAEKVCDLYNKMLSYVPIEYLGDSLYAAPSAEQQAQASTTKKSRRKSNSKGAP</sequence>
<name>A0AAV2ZBY1_9STRA</name>
<protein>
    <submittedName>
        <fullName evidence="2">Uncharacterized protein</fullName>
    </submittedName>
</protein>
<keyword evidence="3" id="KW-1185">Reference proteome</keyword>
<organism evidence="2 3">
    <name type="scientific">Lagenidium giganteum</name>
    <dbReference type="NCBI Taxonomy" id="4803"/>
    <lineage>
        <taxon>Eukaryota</taxon>
        <taxon>Sar</taxon>
        <taxon>Stramenopiles</taxon>
        <taxon>Oomycota</taxon>
        <taxon>Peronosporomycetes</taxon>
        <taxon>Pythiales</taxon>
        <taxon>Pythiaceae</taxon>
    </lineage>
</organism>
<dbReference type="PANTHER" id="PTHR34415:SF1">
    <property type="entry name" value="INTEGRASE CATALYTIC DOMAIN-CONTAINING PROTEIN"/>
    <property type="match status" value="1"/>
</dbReference>
<gene>
    <name evidence="2" type="ORF">N0F65_005706</name>
</gene>
<reference evidence="2" key="1">
    <citation type="submission" date="2022-11" db="EMBL/GenBank/DDBJ databases">
        <authorList>
            <person name="Morgan W.R."/>
            <person name="Tartar A."/>
        </authorList>
    </citation>
    <scope>NUCLEOTIDE SEQUENCE</scope>
    <source>
        <strain evidence="2">ARSEF 373</strain>
    </source>
</reference>